<keyword evidence="2" id="KW-1185">Reference proteome</keyword>
<reference evidence="2" key="1">
    <citation type="journal article" date="2019" name="Int. J. Syst. Evol. Microbiol.">
        <title>The Global Catalogue of Microorganisms (GCM) 10K type strain sequencing project: providing services to taxonomists for standard genome sequencing and annotation.</title>
        <authorList>
            <consortium name="The Broad Institute Genomics Platform"/>
            <consortium name="The Broad Institute Genome Sequencing Center for Infectious Disease"/>
            <person name="Wu L."/>
            <person name="Ma J."/>
        </authorList>
    </citation>
    <scope>NUCLEOTIDE SEQUENCE [LARGE SCALE GENOMIC DNA]</scope>
    <source>
        <strain evidence="2">JCM 10667</strain>
    </source>
</reference>
<name>A0ABP3Q4T8_9ACTN</name>
<gene>
    <name evidence="1" type="ORF">GCM10009546_51650</name>
</gene>
<evidence type="ECO:0000313" key="2">
    <source>
        <dbReference type="Proteomes" id="UP001501427"/>
    </source>
</evidence>
<accession>A0ABP3Q4T8</accession>
<comment type="caution">
    <text evidence="1">The sequence shown here is derived from an EMBL/GenBank/DDBJ whole genome shotgun (WGS) entry which is preliminary data.</text>
</comment>
<proteinExistence type="predicted"/>
<evidence type="ECO:0000313" key="1">
    <source>
        <dbReference type="EMBL" id="GAA0582928.1"/>
    </source>
</evidence>
<organism evidence="1 2">
    <name type="scientific">Actinomadura livida</name>
    <dbReference type="NCBI Taxonomy" id="79909"/>
    <lineage>
        <taxon>Bacteria</taxon>
        <taxon>Bacillati</taxon>
        <taxon>Actinomycetota</taxon>
        <taxon>Actinomycetes</taxon>
        <taxon>Streptosporangiales</taxon>
        <taxon>Thermomonosporaceae</taxon>
        <taxon>Actinomadura</taxon>
    </lineage>
</organism>
<protein>
    <submittedName>
        <fullName evidence="1">Uncharacterized protein</fullName>
    </submittedName>
</protein>
<sequence>MSAGGSVNVSAIRAACRRPRSVSGDAPGPFVGSPAFDSLCPCLISQTRRTVITPTD</sequence>
<dbReference type="EMBL" id="BAAAHD010000056">
    <property type="protein sequence ID" value="GAA0582928.1"/>
    <property type="molecule type" value="Genomic_DNA"/>
</dbReference>
<dbReference type="Proteomes" id="UP001501427">
    <property type="component" value="Unassembled WGS sequence"/>
</dbReference>